<name>A0A699TGU2_TANCI</name>
<reference evidence="1" key="1">
    <citation type="journal article" date="2019" name="Sci. Rep.">
        <title>Draft genome of Tanacetum cinerariifolium, the natural source of mosquito coil.</title>
        <authorList>
            <person name="Yamashiro T."/>
            <person name="Shiraishi A."/>
            <person name="Satake H."/>
            <person name="Nakayama K."/>
        </authorList>
    </citation>
    <scope>NUCLEOTIDE SEQUENCE</scope>
</reference>
<protein>
    <submittedName>
        <fullName evidence="1">Uncharacterized protein</fullName>
    </submittedName>
</protein>
<dbReference type="AlphaFoldDB" id="A0A699TGU2"/>
<dbReference type="EMBL" id="BKCJ011238817">
    <property type="protein sequence ID" value="GFD08491.1"/>
    <property type="molecule type" value="Genomic_DNA"/>
</dbReference>
<organism evidence="1">
    <name type="scientific">Tanacetum cinerariifolium</name>
    <name type="common">Dalmatian daisy</name>
    <name type="synonym">Chrysanthemum cinerariifolium</name>
    <dbReference type="NCBI Taxonomy" id="118510"/>
    <lineage>
        <taxon>Eukaryota</taxon>
        <taxon>Viridiplantae</taxon>
        <taxon>Streptophyta</taxon>
        <taxon>Embryophyta</taxon>
        <taxon>Tracheophyta</taxon>
        <taxon>Spermatophyta</taxon>
        <taxon>Magnoliopsida</taxon>
        <taxon>eudicotyledons</taxon>
        <taxon>Gunneridae</taxon>
        <taxon>Pentapetalae</taxon>
        <taxon>asterids</taxon>
        <taxon>campanulids</taxon>
        <taxon>Asterales</taxon>
        <taxon>Asteraceae</taxon>
        <taxon>Asteroideae</taxon>
        <taxon>Anthemideae</taxon>
        <taxon>Anthemidinae</taxon>
        <taxon>Tanacetum</taxon>
    </lineage>
</organism>
<sequence length="57" mass="6041">MVDQGVTAAMAARDANRNGDDSHTSGTVFVCHHLFQCPPWHCMGGFRSSGLNVGVPP</sequence>
<feature type="non-terminal residue" evidence="1">
    <location>
        <position position="57"/>
    </location>
</feature>
<evidence type="ECO:0000313" key="1">
    <source>
        <dbReference type="EMBL" id="GFD08491.1"/>
    </source>
</evidence>
<gene>
    <name evidence="1" type="ORF">Tci_880460</name>
</gene>
<comment type="caution">
    <text evidence="1">The sequence shown here is derived from an EMBL/GenBank/DDBJ whole genome shotgun (WGS) entry which is preliminary data.</text>
</comment>
<accession>A0A699TGU2</accession>
<proteinExistence type="predicted"/>